<sequence length="33" mass="3959">MLLARSWQRYLSTVIAMLKPPLRKIMTRPLRMS</sequence>
<accession>A0AAF0UP11</accession>
<dbReference type="EMBL" id="CP133621">
    <property type="protein sequence ID" value="WMV49389.1"/>
    <property type="molecule type" value="Genomic_DNA"/>
</dbReference>
<organism evidence="1 2">
    <name type="scientific">Solanum verrucosum</name>
    <dbReference type="NCBI Taxonomy" id="315347"/>
    <lineage>
        <taxon>Eukaryota</taxon>
        <taxon>Viridiplantae</taxon>
        <taxon>Streptophyta</taxon>
        <taxon>Embryophyta</taxon>
        <taxon>Tracheophyta</taxon>
        <taxon>Spermatophyta</taxon>
        <taxon>Magnoliopsida</taxon>
        <taxon>eudicotyledons</taxon>
        <taxon>Gunneridae</taxon>
        <taxon>Pentapetalae</taxon>
        <taxon>asterids</taxon>
        <taxon>lamiids</taxon>
        <taxon>Solanales</taxon>
        <taxon>Solanaceae</taxon>
        <taxon>Solanoideae</taxon>
        <taxon>Solaneae</taxon>
        <taxon>Solanum</taxon>
    </lineage>
</organism>
<keyword evidence="2" id="KW-1185">Reference proteome</keyword>
<name>A0AAF0UP11_SOLVR</name>
<protein>
    <submittedName>
        <fullName evidence="1">Uncharacterized protein</fullName>
    </submittedName>
</protein>
<dbReference type="Proteomes" id="UP001234989">
    <property type="component" value="Chromosome 10"/>
</dbReference>
<evidence type="ECO:0000313" key="1">
    <source>
        <dbReference type="EMBL" id="WMV49389.1"/>
    </source>
</evidence>
<dbReference type="AlphaFoldDB" id="A0AAF0UP11"/>
<reference evidence="1" key="1">
    <citation type="submission" date="2023-08" db="EMBL/GenBank/DDBJ databases">
        <title>A de novo genome assembly of Solanum verrucosum Schlechtendal, a Mexican diploid species geographically isolated from the other diploid A-genome species in potato relatives.</title>
        <authorList>
            <person name="Hosaka K."/>
        </authorList>
    </citation>
    <scope>NUCLEOTIDE SEQUENCE</scope>
    <source>
        <tissue evidence="1">Young leaves</tissue>
    </source>
</reference>
<proteinExistence type="predicted"/>
<evidence type="ECO:0000313" key="2">
    <source>
        <dbReference type="Proteomes" id="UP001234989"/>
    </source>
</evidence>
<gene>
    <name evidence="1" type="ORF">MTR67_042774</name>
</gene>